<name>A0AAV6VFQ9_9ARAC</name>
<dbReference type="PROSITE" id="PS50262">
    <property type="entry name" value="G_PROTEIN_RECEP_F1_2"/>
    <property type="match status" value="1"/>
</dbReference>
<dbReference type="PANTHER" id="PTHR24248">
    <property type="entry name" value="ADRENERGIC RECEPTOR-RELATED G-PROTEIN COUPLED RECEPTOR"/>
    <property type="match status" value="1"/>
</dbReference>
<evidence type="ECO:0000256" key="11">
    <source>
        <dbReference type="SAM" id="Phobius"/>
    </source>
</evidence>
<evidence type="ECO:0000259" key="12">
    <source>
        <dbReference type="PROSITE" id="PS50262"/>
    </source>
</evidence>
<dbReference type="GO" id="GO:0004930">
    <property type="term" value="F:G protein-coupled receptor activity"/>
    <property type="evidence" value="ECO:0007669"/>
    <property type="project" value="UniProtKB-KW"/>
</dbReference>
<proteinExistence type="inferred from homology"/>
<dbReference type="Pfam" id="PF00001">
    <property type="entry name" value="7tm_1"/>
    <property type="match status" value="1"/>
</dbReference>
<evidence type="ECO:0000256" key="9">
    <source>
        <dbReference type="ARBA" id="ARBA00023224"/>
    </source>
</evidence>
<feature type="transmembrane region" description="Helical" evidence="11">
    <location>
        <begin position="176"/>
        <end position="199"/>
    </location>
</feature>
<dbReference type="SUPFAM" id="SSF81321">
    <property type="entry name" value="Family A G protein-coupled receptor-like"/>
    <property type="match status" value="1"/>
</dbReference>
<evidence type="ECO:0000256" key="2">
    <source>
        <dbReference type="ARBA" id="ARBA00010663"/>
    </source>
</evidence>
<sequence length="383" mass="43028">MDILLNDTLDWTNCSTQFLEETNNASNLSMGTSNFNDSSLYLSDSIYHQPIHQQPLANMVALAATLSFLTFVTIVGNVLVLAAIMMERHLQTISNYLVVSLAVADLAVACLVMPMGAQYEVIGRRWELGAVLCEVWTSSDVLCCTASILHLVAIAYDRYCAVTDIEYVARRSSKRVVSMIALIWGVALLVSIAPVLGWKDEDFLTRIQLEKRCLVSQDMGYQIFATCATFYVPLCVILFLYWRIYQVARSRIRRRPGHAIRPTTLLPLVVDGNVLDMKTFNGLLERKNPSPQQRKLESKREKKAGKTLVIITGVFAVCWLPFFVTALLMALCPVSCDPGPEAFSFFLWLGYANSTLNPLIYTVFSPDFRRAFAKVFRSARRAM</sequence>
<feature type="domain" description="G-protein coupled receptors family 1 profile" evidence="12">
    <location>
        <begin position="76"/>
        <end position="361"/>
    </location>
</feature>
<evidence type="ECO:0000256" key="3">
    <source>
        <dbReference type="ARBA" id="ARBA00022475"/>
    </source>
</evidence>
<dbReference type="EMBL" id="JAFNEN010000085">
    <property type="protein sequence ID" value="KAG8195537.1"/>
    <property type="molecule type" value="Genomic_DNA"/>
</dbReference>
<evidence type="ECO:0000313" key="13">
    <source>
        <dbReference type="EMBL" id="KAG8195537.1"/>
    </source>
</evidence>
<evidence type="ECO:0000256" key="7">
    <source>
        <dbReference type="ARBA" id="ARBA00023136"/>
    </source>
</evidence>
<gene>
    <name evidence="13" type="ORF">JTE90_019525</name>
</gene>
<feature type="transmembrane region" description="Helical" evidence="11">
    <location>
        <begin position="308"/>
        <end position="331"/>
    </location>
</feature>
<organism evidence="13 14">
    <name type="scientific">Oedothorax gibbosus</name>
    <dbReference type="NCBI Taxonomy" id="931172"/>
    <lineage>
        <taxon>Eukaryota</taxon>
        <taxon>Metazoa</taxon>
        <taxon>Ecdysozoa</taxon>
        <taxon>Arthropoda</taxon>
        <taxon>Chelicerata</taxon>
        <taxon>Arachnida</taxon>
        <taxon>Araneae</taxon>
        <taxon>Araneomorphae</taxon>
        <taxon>Entelegynae</taxon>
        <taxon>Araneoidea</taxon>
        <taxon>Linyphiidae</taxon>
        <taxon>Erigoninae</taxon>
        <taxon>Oedothorax</taxon>
    </lineage>
</organism>
<feature type="transmembrane region" description="Helical" evidence="11">
    <location>
        <begin position="96"/>
        <end position="115"/>
    </location>
</feature>
<comment type="caution">
    <text evidence="13">The sequence shown here is derived from an EMBL/GenBank/DDBJ whole genome shotgun (WGS) entry which is preliminary data.</text>
</comment>
<evidence type="ECO:0000256" key="8">
    <source>
        <dbReference type="ARBA" id="ARBA00023170"/>
    </source>
</evidence>
<reference evidence="13 14" key="1">
    <citation type="journal article" date="2022" name="Nat. Ecol. Evol.">
        <title>A masculinizing supergene underlies an exaggerated male reproductive morph in a spider.</title>
        <authorList>
            <person name="Hendrickx F."/>
            <person name="De Corte Z."/>
            <person name="Sonet G."/>
            <person name="Van Belleghem S.M."/>
            <person name="Kostlbacher S."/>
            <person name="Vangestel C."/>
        </authorList>
    </citation>
    <scope>NUCLEOTIDE SEQUENCE [LARGE SCALE GENOMIC DNA]</scope>
    <source>
        <strain evidence="13">W744_W776</strain>
    </source>
</reference>
<accession>A0AAV6VFQ9</accession>
<keyword evidence="7 11" id="KW-0472">Membrane</keyword>
<evidence type="ECO:0000256" key="6">
    <source>
        <dbReference type="ARBA" id="ARBA00023040"/>
    </source>
</evidence>
<dbReference type="SMART" id="SM01381">
    <property type="entry name" value="7TM_GPCR_Srsx"/>
    <property type="match status" value="1"/>
</dbReference>
<keyword evidence="9 10" id="KW-0807">Transducer</keyword>
<feature type="transmembrane region" description="Helical" evidence="11">
    <location>
        <begin position="59"/>
        <end position="84"/>
    </location>
</feature>
<dbReference type="GO" id="GO:0043410">
    <property type="term" value="P:positive regulation of MAPK cascade"/>
    <property type="evidence" value="ECO:0007669"/>
    <property type="project" value="TreeGrafter"/>
</dbReference>
<dbReference type="InterPro" id="IPR000276">
    <property type="entry name" value="GPCR_Rhodpsn"/>
</dbReference>
<keyword evidence="6 10" id="KW-0297">G-protein coupled receptor</keyword>
<keyword evidence="3" id="KW-1003">Cell membrane</keyword>
<dbReference type="PRINTS" id="PR00237">
    <property type="entry name" value="GPCRRHODOPSN"/>
</dbReference>
<protein>
    <recommendedName>
        <fullName evidence="12">G-protein coupled receptors family 1 profile domain-containing protein</fullName>
    </recommendedName>
</protein>
<dbReference type="GO" id="GO:0071880">
    <property type="term" value="P:adenylate cyclase-activating adrenergic receptor signaling pathway"/>
    <property type="evidence" value="ECO:0007669"/>
    <property type="project" value="TreeGrafter"/>
</dbReference>
<evidence type="ECO:0000256" key="4">
    <source>
        <dbReference type="ARBA" id="ARBA00022692"/>
    </source>
</evidence>
<keyword evidence="4 10" id="KW-0812">Transmembrane</keyword>
<dbReference type="Gene3D" id="1.20.1070.10">
    <property type="entry name" value="Rhodopsin 7-helix transmembrane proteins"/>
    <property type="match status" value="1"/>
</dbReference>
<feature type="transmembrane region" description="Helical" evidence="11">
    <location>
        <begin position="135"/>
        <end position="156"/>
    </location>
</feature>
<dbReference type="GO" id="GO:0005886">
    <property type="term" value="C:plasma membrane"/>
    <property type="evidence" value="ECO:0007669"/>
    <property type="project" value="UniProtKB-SubCell"/>
</dbReference>
<feature type="transmembrane region" description="Helical" evidence="11">
    <location>
        <begin position="343"/>
        <end position="364"/>
    </location>
</feature>
<keyword evidence="8 10" id="KW-0675">Receptor</keyword>
<comment type="subcellular location">
    <subcellularLocation>
        <location evidence="1">Cell membrane</location>
        <topology evidence="1">Multi-pass membrane protein</topology>
    </subcellularLocation>
</comment>
<comment type="similarity">
    <text evidence="2 10">Belongs to the G-protein coupled receptor 1 family.</text>
</comment>
<keyword evidence="14" id="KW-1185">Reference proteome</keyword>
<dbReference type="PANTHER" id="PTHR24248:SF200">
    <property type="entry name" value="5-HYDROXYTRYPTAMINE RECEPTOR 1B-LIKE ISOFORM X1"/>
    <property type="match status" value="1"/>
</dbReference>
<keyword evidence="5 11" id="KW-1133">Transmembrane helix</keyword>
<dbReference type="Proteomes" id="UP000827092">
    <property type="component" value="Unassembled WGS sequence"/>
</dbReference>
<dbReference type="InterPro" id="IPR017452">
    <property type="entry name" value="GPCR_Rhodpsn_7TM"/>
</dbReference>
<feature type="transmembrane region" description="Helical" evidence="11">
    <location>
        <begin position="219"/>
        <end position="245"/>
    </location>
</feature>
<dbReference type="PROSITE" id="PS00237">
    <property type="entry name" value="G_PROTEIN_RECEP_F1_1"/>
    <property type="match status" value="1"/>
</dbReference>
<dbReference type="FunFam" id="1.20.1070.10:FF:000375">
    <property type="entry name" value="5-hydroxytryptamine (serotonin) receptor 1Fa"/>
    <property type="match status" value="1"/>
</dbReference>
<evidence type="ECO:0000256" key="1">
    <source>
        <dbReference type="ARBA" id="ARBA00004651"/>
    </source>
</evidence>
<evidence type="ECO:0000256" key="10">
    <source>
        <dbReference type="RuleBase" id="RU000688"/>
    </source>
</evidence>
<evidence type="ECO:0000313" key="14">
    <source>
        <dbReference type="Proteomes" id="UP000827092"/>
    </source>
</evidence>
<dbReference type="AlphaFoldDB" id="A0AAV6VFQ9"/>
<evidence type="ECO:0000256" key="5">
    <source>
        <dbReference type="ARBA" id="ARBA00022989"/>
    </source>
</evidence>
<dbReference type="CDD" id="cd15331">
    <property type="entry name" value="7tmA_5-HT1A_invertebrates"/>
    <property type="match status" value="1"/>
</dbReference>